<keyword evidence="9" id="KW-0406">Ion transport</keyword>
<feature type="domain" description="Cation/H+ exchanger transmembrane" evidence="14">
    <location>
        <begin position="399"/>
        <end position="808"/>
    </location>
</feature>
<evidence type="ECO:0000256" key="13">
    <source>
        <dbReference type="SAM" id="Phobius"/>
    </source>
</evidence>
<evidence type="ECO:0000259" key="14">
    <source>
        <dbReference type="Pfam" id="PF00999"/>
    </source>
</evidence>
<comment type="subcellular location">
    <subcellularLocation>
        <location evidence="1">Membrane</location>
        <topology evidence="1">Multi-pass membrane protein</topology>
    </subcellularLocation>
</comment>
<evidence type="ECO:0000256" key="6">
    <source>
        <dbReference type="ARBA" id="ARBA00022989"/>
    </source>
</evidence>
<dbReference type="GO" id="GO:0005886">
    <property type="term" value="C:plasma membrane"/>
    <property type="evidence" value="ECO:0007669"/>
    <property type="project" value="InterPro"/>
</dbReference>
<gene>
    <name evidence="16" type="ORF">G7Z17_g793</name>
</gene>
<comment type="similarity">
    <text evidence="2">Belongs to the fungal Na(+)/H(+) exchanger family.</text>
</comment>
<evidence type="ECO:0008006" key="18">
    <source>
        <dbReference type="Google" id="ProtNLM"/>
    </source>
</evidence>
<name>A0A9P5HP48_9HYPO</name>
<protein>
    <recommendedName>
        <fullName evidence="18">Cation/H+ exchanger domain-containing protein</fullName>
    </recommendedName>
</protein>
<feature type="transmembrane region" description="Helical" evidence="13">
    <location>
        <begin position="412"/>
        <end position="432"/>
    </location>
</feature>
<feature type="transmembrane region" description="Helical" evidence="13">
    <location>
        <begin position="629"/>
        <end position="660"/>
    </location>
</feature>
<evidence type="ECO:0000256" key="1">
    <source>
        <dbReference type="ARBA" id="ARBA00004141"/>
    </source>
</evidence>
<feature type="compositionally biased region" description="Polar residues" evidence="12">
    <location>
        <begin position="834"/>
        <end position="847"/>
    </location>
</feature>
<feature type="transmembrane region" description="Helical" evidence="13">
    <location>
        <begin position="787"/>
        <end position="810"/>
    </location>
</feature>
<dbReference type="GO" id="GO:0016491">
    <property type="term" value="F:oxidoreductase activity"/>
    <property type="evidence" value="ECO:0007669"/>
    <property type="project" value="UniProtKB-KW"/>
</dbReference>
<dbReference type="InterPro" id="IPR038770">
    <property type="entry name" value="Na+/solute_symporter_sf"/>
</dbReference>
<dbReference type="Gene3D" id="3.60.130.10">
    <property type="entry name" value="Clavaminate synthase-like"/>
    <property type="match status" value="2"/>
</dbReference>
<keyword evidence="6 13" id="KW-1133">Transmembrane helix</keyword>
<keyword evidence="5 13" id="KW-0812">Transmembrane</keyword>
<feature type="compositionally biased region" description="Basic and acidic residues" evidence="12">
    <location>
        <begin position="861"/>
        <end position="870"/>
    </location>
</feature>
<keyword evidence="4" id="KW-0050">Antiport</keyword>
<dbReference type="InterPro" id="IPR006153">
    <property type="entry name" value="Cation/H_exchanger_TM"/>
</dbReference>
<evidence type="ECO:0000256" key="7">
    <source>
        <dbReference type="ARBA" id="ARBA00023002"/>
    </source>
</evidence>
<keyword evidence="10 13" id="KW-0472">Membrane</keyword>
<dbReference type="Pfam" id="PF00999">
    <property type="entry name" value="Na_H_Exchanger"/>
    <property type="match status" value="1"/>
</dbReference>
<evidence type="ECO:0000256" key="4">
    <source>
        <dbReference type="ARBA" id="ARBA00022449"/>
    </source>
</evidence>
<dbReference type="OrthoDB" id="5327978at2759"/>
<evidence type="ECO:0000313" key="16">
    <source>
        <dbReference type="EMBL" id="KAF7557290.1"/>
    </source>
</evidence>
<comment type="caution">
    <text evidence="16">The sequence shown here is derived from an EMBL/GenBank/DDBJ whole genome shotgun (WGS) entry which is preliminary data.</text>
</comment>
<dbReference type="GO" id="GO:0042391">
    <property type="term" value="P:regulation of membrane potential"/>
    <property type="evidence" value="ECO:0007669"/>
    <property type="project" value="InterPro"/>
</dbReference>
<evidence type="ECO:0000256" key="5">
    <source>
        <dbReference type="ARBA" id="ARBA00022692"/>
    </source>
</evidence>
<feature type="transmembrane region" description="Helical" evidence="13">
    <location>
        <begin position="444"/>
        <end position="464"/>
    </location>
</feature>
<evidence type="ECO:0000256" key="11">
    <source>
        <dbReference type="ARBA" id="ARBA00023201"/>
    </source>
</evidence>
<keyword evidence="3" id="KW-0813">Transport</keyword>
<evidence type="ECO:0000256" key="2">
    <source>
        <dbReference type="ARBA" id="ARBA00005248"/>
    </source>
</evidence>
<dbReference type="Pfam" id="PF02668">
    <property type="entry name" value="TauD"/>
    <property type="match status" value="1"/>
</dbReference>
<reference evidence="16" key="1">
    <citation type="submission" date="2020-03" db="EMBL/GenBank/DDBJ databases">
        <title>Draft Genome Sequence of Cylindrodendrum hubeiense.</title>
        <authorList>
            <person name="Buettner E."/>
            <person name="Kellner H."/>
        </authorList>
    </citation>
    <scope>NUCLEOTIDE SEQUENCE</scope>
    <source>
        <strain evidence="16">IHI 201604</strain>
    </source>
</reference>
<feature type="transmembrane region" description="Helical" evidence="13">
    <location>
        <begin position="553"/>
        <end position="569"/>
    </location>
</feature>
<keyword evidence="8" id="KW-0915">Sodium</keyword>
<feature type="transmembrane region" description="Helical" evidence="13">
    <location>
        <begin position="476"/>
        <end position="499"/>
    </location>
</feature>
<accession>A0A9P5HP48</accession>
<dbReference type="PANTHER" id="PTHR31382:SF1">
    <property type="entry name" value="SODIUM ION_PROTON EXCHANGER (EUROFUNG)"/>
    <property type="match status" value="1"/>
</dbReference>
<feature type="transmembrane region" description="Helical" evidence="13">
    <location>
        <begin position="706"/>
        <end position="722"/>
    </location>
</feature>
<evidence type="ECO:0000256" key="8">
    <source>
        <dbReference type="ARBA" id="ARBA00023053"/>
    </source>
</evidence>
<organism evidence="16 17">
    <name type="scientific">Cylindrodendrum hubeiense</name>
    <dbReference type="NCBI Taxonomy" id="595255"/>
    <lineage>
        <taxon>Eukaryota</taxon>
        <taxon>Fungi</taxon>
        <taxon>Dikarya</taxon>
        <taxon>Ascomycota</taxon>
        <taxon>Pezizomycotina</taxon>
        <taxon>Sordariomycetes</taxon>
        <taxon>Hypocreomycetidae</taxon>
        <taxon>Hypocreales</taxon>
        <taxon>Nectriaceae</taxon>
        <taxon>Cylindrodendrum</taxon>
    </lineage>
</organism>
<sequence>MSITFEPLEVPGARTYYGNALPYGLQVKGATSDTPAIAESVAALREFSASGKLQELLDRHGAVLFRGFGHPSAQTFSDLVCTAEEARGYKPFEQIGLAGKRSAASKNVWTANEGSSAKRFYQHNEYARYTHFPSNIHFYSVKKAPKGGLSPIAHSANVFDKISAEIPELVKDVHERGLGMKMVFRAPGKEGTDNQFNWAGEFSFGQEFLPTDDEATKRSKVEKQVKRLTSDYKWNEDDSLELTQYIPDLPSEYGDGSPIPRKYLDKLIEVVDKEELYLSLEEGDILFMDNYQAGPHLASKQYDPVRQMSETPMDTAPSSIAAATMVEQDPAMTLRVTPQPIANSPRQDPITTLHLHERAFLNHKGQVYQADTMPTLEVTNFNIIVSLLGGWIAAFGLVSYLSKENLYLSEALISLLAGVAFSPSGVNFIRPLEYAGTGENVEAITLNFTRLVLGVQLVIAGVQLPSRYLQKEWKSLSILVGIVMALMWLTTSVLVWAFIPELPFLHALAIGACVTPTDPILSNAIVKGKFAEHNVPEKLQQIIVAESGANDGLGYPFLFLALYLIKYTGEGANPADGNAMTAMGLWFGETLAYVIVLSVVYGVVAGWAAKDLLHWAEKRDYVDKESFVVFAIALALFVLGTCGMIGSDDVLACFVAGNVFTWDDWFRLQTVNDSFHPTIDMLLNMTIFMWFGAVCPWSDFVHNQVISIYQLIPLGILVLLIRRLPWVLAAHKYIHQISDVREALFAGFFGPIGVSAIFYVYILAQFIDRSLVDGDEVRSDVKHFREISLVVVWFLAVCSVVVHGLCIPIAKVGFYAHEKVSEHLGSNSDRDSEAATQSHLSPNSPNVETPLLPKSYQSFESIRRGEAAHA</sequence>
<keyword evidence="17" id="KW-1185">Reference proteome</keyword>
<evidence type="ECO:0000256" key="12">
    <source>
        <dbReference type="SAM" id="MobiDB-lite"/>
    </source>
</evidence>
<dbReference type="InterPro" id="IPR003819">
    <property type="entry name" value="TauD/TfdA-like"/>
</dbReference>
<dbReference type="SUPFAM" id="SSF51197">
    <property type="entry name" value="Clavaminate synthase-like"/>
    <property type="match status" value="1"/>
</dbReference>
<evidence type="ECO:0000313" key="17">
    <source>
        <dbReference type="Proteomes" id="UP000722485"/>
    </source>
</evidence>
<proteinExistence type="inferred from homology"/>
<dbReference type="EMBL" id="JAANBB010000006">
    <property type="protein sequence ID" value="KAF7557290.1"/>
    <property type="molecule type" value="Genomic_DNA"/>
</dbReference>
<keyword evidence="7" id="KW-0560">Oxidoreductase</keyword>
<evidence type="ECO:0000256" key="3">
    <source>
        <dbReference type="ARBA" id="ARBA00022448"/>
    </source>
</evidence>
<keyword evidence="11" id="KW-0739">Sodium transport</keyword>
<dbReference type="PANTHER" id="PTHR31382">
    <property type="entry name" value="NA(+)/H(+) ANTIPORTER"/>
    <property type="match status" value="1"/>
</dbReference>
<feature type="transmembrane region" description="Helical" evidence="13">
    <location>
        <begin position="381"/>
        <end position="400"/>
    </location>
</feature>
<dbReference type="Gene3D" id="1.20.1530.20">
    <property type="match status" value="1"/>
</dbReference>
<evidence type="ECO:0000256" key="10">
    <source>
        <dbReference type="ARBA" id="ARBA00023136"/>
    </source>
</evidence>
<feature type="transmembrane region" description="Helical" evidence="13">
    <location>
        <begin position="743"/>
        <end position="767"/>
    </location>
</feature>
<dbReference type="InterPro" id="IPR042098">
    <property type="entry name" value="TauD-like_sf"/>
</dbReference>
<dbReference type="GO" id="GO:0036376">
    <property type="term" value="P:sodium ion export across plasma membrane"/>
    <property type="evidence" value="ECO:0007669"/>
    <property type="project" value="InterPro"/>
</dbReference>
<evidence type="ECO:0000256" key="9">
    <source>
        <dbReference type="ARBA" id="ARBA00023065"/>
    </source>
</evidence>
<dbReference type="GO" id="GO:0015385">
    <property type="term" value="F:sodium:proton antiporter activity"/>
    <property type="evidence" value="ECO:0007669"/>
    <property type="project" value="InterPro"/>
</dbReference>
<feature type="transmembrane region" description="Helical" evidence="13">
    <location>
        <begin position="590"/>
        <end position="609"/>
    </location>
</feature>
<feature type="region of interest" description="Disordered" evidence="12">
    <location>
        <begin position="825"/>
        <end position="870"/>
    </location>
</feature>
<evidence type="ECO:0000259" key="15">
    <source>
        <dbReference type="Pfam" id="PF02668"/>
    </source>
</evidence>
<dbReference type="GO" id="GO:0120029">
    <property type="term" value="P:proton export across plasma membrane"/>
    <property type="evidence" value="ECO:0007669"/>
    <property type="project" value="InterPro"/>
</dbReference>
<feature type="domain" description="TauD/TfdA-like" evidence="15">
    <location>
        <begin position="50"/>
        <end position="292"/>
    </location>
</feature>
<dbReference type="InterPro" id="IPR004712">
    <property type="entry name" value="Na+/H+_antiporter_fungi"/>
</dbReference>
<dbReference type="AlphaFoldDB" id="A0A9P5HP48"/>
<dbReference type="FunFam" id="1.20.1530.20:FF:000015">
    <property type="entry name" value="Na(+)/H(+) antiporter 2"/>
    <property type="match status" value="1"/>
</dbReference>
<dbReference type="Proteomes" id="UP000722485">
    <property type="component" value="Unassembled WGS sequence"/>
</dbReference>